<dbReference type="AlphaFoldDB" id="A0A1W1BZ85"/>
<evidence type="ECO:0000256" key="3">
    <source>
        <dbReference type="ARBA" id="ARBA00022723"/>
    </source>
</evidence>
<keyword evidence="4" id="KW-0862">Zinc</keyword>
<dbReference type="NCBIfam" id="TIGR00100">
    <property type="entry name" value="hypA"/>
    <property type="match status" value="1"/>
</dbReference>
<gene>
    <name evidence="5" type="ORF">MNB_SUP05-5-1109</name>
</gene>
<evidence type="ECO:0000313" key="5">
    <source>
        <dbReference type="EMBL" id="SFV58813.1"/>
    </source>
</evidence>
<sequence length="107" mass="11884">MDIVESLEKVAKDNNYQGIDKVWLEVGPFSGVEVNALEFSFEIATRGSITQGAKLEIIQTPGQAWCFNCNKTITIKQRYDNCPLCNSGQLTVTGGEELKIKQISIKE</sequence>
<organism evidence="5">
    <name type="scientific">hydrothermal vent metagenome</name>
    <dbReference type="NCBI Taxonomy" id="652676"/>
    <lineage>
        <taxon>unclassified sequences</taxon>
        <taxon>metagenomes</taxon>
        <taxon>ecological metagenomes</taxon>
    </lineage>
</organism>
<keyword evidence="2" id="KW-0533">Nickel</keyword>
<dbReference type="GO" id="GO:0008270">
    <property type="term" value="F:zinc ion binding"/>
    <property type="evidence" value="ECO:0007669"/>
    <property type="project" value="TreeGrafter"/>
</dbReference>
<name>A0A1W1BZ85_9ZZZZ</name>
<dbReference type="Gene3D" id="3.30.2320.80">
    <property type="match status" value="1"/>
</dbReference>
<evidence type="ECO:0000256" key="1">
    <source>
        <dbReference type="ARBA" id="ARBA00010748"/>
    </source>
</evidence>
<evidence type="ECO:0000256" key="4">
    <source>
        <dbReference type="ARBA" id="ARBA00022833"/>
    </source>
</evidence>
<dbReference type="InterPro" id="IPR000688">
    <property type="entry name" value="HypA/HybF"/>
</dbReference>
<dbReference type="PANTHER" id="PTHR34535:SF3">
    <property type="entry name" value="HYDROGENASE MATURATION FACTOR HYPA"/>
    <property type="match status" value="1"/>
</dbReference>
<accession>A0A1W1BZ85</accession>
<comment type="similarity">
    <text evidence="1">Belongs to the HypA/HybF family.</text>
</comment>
<proteinExistence type="inferred from homology"/>
<evidence type="ECO:0000256" key="2">
    <source>
        <dbReference type="ARBA" id="ARBA00022596"/>
    </source>
</evidence>
<protein>
    <submittedName>
        <fullName evidence="5">[NiFe] hydrogenase nickel incorporation protein HypA</fullName>
    </submittedName>
</protein>
<dbReference type="Pfam" id="PF01155">
    <property type="entry name" value="HypA"/>
    <property type="match status" value="1"/>
</dbReference>
<dbReference type="GO" id="GO:0016151">
    <property type="term" value="F:nickel cation binding"/>
    <property type="evidence" value="ECO:0007669"/>
    <property type="project" value="InterPro"/>
</dbReference>
<dbReference type="PROSITE" id="PS01249">
    <property type="entry name" value="HYPA"/>
    <property type="match status" value="1"/>
</dbReference>
<reference evidence="5" key="1">
    <citation type="submission" date="2016-10" db="EMBL/GenBank/DDBJ databases">
        <authorList>
            <person name="de Groot N.N."/>
        </authorList>
    </citation>
    <scope>NUCLEOTIDE SEQUENCE</scope>
</reference>
<dbReference type="GO" id="GO:0051604">
    <property type="term" value="P:protein maturation"/>
    <property type="evidence" value="ECO:0007669"/>
    <property type="project" value="InterPro"/>
</dbReference>
<dbReference type="EMBL" id="FPHJ01000024">
    <property type="protein sequence ID" value="SFV58813.1"/>
    <property type="molecule type" value="Genomic_DNA"/>
</dbReference>
<keyword evidence="3" id="KW-0479">Metal-binding</keyword>
<dbReference type="InterPro" id="IPR020538">
    <property type="entry name" value="Hydgase_Ni_incorp_HypA/HybF_CS"/>
</dbReference>
<dbReference type="PIRSF" id="PIRSF004761">
    <property type="entry name" value="Hydrgn_mat_HypA"/>
    <property type="match status" value="1"/>
</dbReference>
<dbReference type="PANTHER" id="PTHR34535">
    <property type="entry name" value="HYDROGENASE MATURATION FACTOR HYPA"/>
    <property type="match status" value="1"/>
</dbReference>